<evidence type="ECO:0000313" key="6">
    <source>
        <dbReference type="EMBL" id="MDD1011642.1"/>
    </source>
</evidence>
<feature type="domain" description="UvrD-like helicase C-terminal" evidence="5">
    <location>
        <begin position="408"/>
        <end position="468"/>
    </location>
</feature>
<dbReference type="GO" id="GO:0005524">
    <property type="term" value="F:ATP binding"/>
    <property type="evidence" value="ECO:0007669"/>
    <property type="project" value="UniProtKB-KW"/>
</dbReference>
<dbReference type="InterPro" id="IPR027417">
    <property type="entry name" value="P-loop_NTPase"/>
</dbReference>
<evidence type="ECO:0000256" key="2">
    <source>
        <dbReference type="ARBA" id="ARBA00022801"/>
    </source>
</evidence>
<reference evidence="6 7" key="1">
    <citation type="submission" date="2022-05" db="EMBL/GenBank/DDBJ databases">
        <title>Novel Pseudomonas spp. Isolated from a Rainbow Trout Aquaculture Facility.</title>
        <authorList>
            <person name="Testerman T."/>
            <person name="Graf J."/>
        </authorList>
    </citation>
    <scope>NUCLEOTIDE SEQUENCE [LARGE SCALE GENOMIC DNA]</scope>
    <source>
        <strain evidence="6 7">ID1042</strain>
    </source>
</reference>
<dbReference type="Pfam" id="PF13361">
    <property type="entry name" value="UvrD_C"/>
    <property type="match status" value="1"/>
</dbReference>
<evidence type="ECO:0000256" key="4">
    <source>
        <dbReference type="ARBA" id="ARBA00022840"/>
    </source>
</evidence>
<dbReference type="GO" id="GO:0043138">
    <property type="term" value="F:3'-5' DNA helicase activity"/>
    <property type="evidence" value="ECO:0007669"/>
    <property type="project" value="TreeGrafter"/>
</dbReference>
<dbReference type="SUPFAM" id="SSF52540">
    <property type="entry name" value="P-loop containing nucleoside triphosphate hydrolases"/>
    <property type="match status" value="1"/>
</dbReference>
<proteinExistence type="predicted"/>
<sequence>MHAPTEEQAAFRKASVALLEAPRGIIKSTAGAGCGKTTALKGAVQDCNRAGASRLLVLSYTKQLVSEVQGLFGNLAVVRTFNSLALEAVGARSEGRTIGQLYPSHVLQAFDLHKKKLPINAQAFAKVIIGTVSKFCSSADSTLSAAHVPAWVREPVVADLAVRYATVLFDALRVTSRTRLPLPHDLYVKDWHLQGCPGLAHFDQLFLDEAQDASDVMLSCLAFAKRASYVGDAGQQIFAFRGSQDAMLKVPGREFPLTLSFRFGPQIADLANRILECKSTPPPIKLRGLAGKSSRVGPIAASDEHTRIFRTNTALIRDAITLRDLGESFSIVGDTGDIRDKTESVFALMRNSPREAKHPALSSFKTHDELAEWASDHRDSETAQIYFLARDYELREDDLVRVLAGRGQSNKGRITLTNCHKAKGREFANVIVRDDFDHSLAIAKRRGDAQLDEELNLLYVAATRAKQAVELQVSEFRV</sequence>
<name>A0A9X4HFZ1_9PSED</name>
<organism evidence="6 7">
    <name type="scientific">Pseudomonas shahriarae</name>
    <dbReference type="NCBI Taxonomy" id="2745512"/>
    <lineage>
        <taxon>Bacteria</taxon>
        <taxon>Pseudomonadati</taxon>
        <taxon>Pseudomonadota</taxon>
        <taxon>Gammaproteobacteria</taxon>
        <taxon>Pseudomonadales</taxon>
        <taxon>Pseudomonadaceae</taxon>
        <taxon>Pseudomonas</taxon>
    </lineage>
</organism>
<dbReference type="GO" id="GO:0000724">
    <property type="term" value="P:double-strand break repair via homologous recombination"/>
    <property type="evidence" value="ECO:0007669"/>
    <property type="project" value="TreeGrafter"/>
</dbReference>
<dbReference type="GO" id="GO:0016787">
    <property type="term" value="F:hydrolase activity"/>
    <property type="evidence" value="ECO:0007669"/>
    <property type="project" value="UniProtKB-KW"/>
</dbReference>
<dbReference type="Proteomes" id="UP001148185">
    <property type="component" value="Unassembled WGS sequence"/>
</dbReference>
<gene>
    <name evidence="6" type="ORF">M5G27_29740</name>
</gene>
<dbReference type="GO" id="GO:0031297">
    <property type="term" value="P:replication fork processing"/>
    <property type="evidence" value="ECO:0007669"/>
    <property type="project" value="TreeGrafter"/>
</dbReference>
<evidence type="ECO:0000259" key="5">
    <source>
        <dbReference type="Pfam" id="PF13361"/>
    </source>
</evidence>
<dbReference type="AlphaFoldDB" id="A0A9X4HFZ1"/>
<evidence type="ECO:0000256" key="1">
    <source>
        <dbReference type="ARBA" id="ARBA00022741"/>
    </source>
</evidence>
<keyword evidence="3" id="KW-0347">Helicase</keyword>
<dbReference type="InterPro" id="IPR000212">
    <property type="entry name" value="DNA_helicase_UvrD/REP"/>
</dbReference>
<keyword evidence="7" id="KW-1185">Reference proteome</keyword>
<dbReference type="GO" id="GO:0003677">
    <property type="term" value="F:DNA binding"/>
    <property type="evidence" value="ECO:0007669"/>
    <property type="project" value="InterPro"/>
</dbReference>
<dbReference type="PANTHER" id="PTHR11070">
    <property type="entry name" value="UVRD / RECB / PCRA DNA HELICASE FAMILY MEMBER"/>
    <property type="match status" value="1"/>
</dbReference>
<dbReference type="EMBL" id="JAMDHA010000059">
    <property type="protein sequence ID" value="MDD1011642.1"/>
    <property type="molecule type" value="Genomic_DNA"/>
</dbReference>
<keyword evidence="4 6" id="KW-0067">ATP-binding</keyword>
<evidence type="ECO:0000313" key="7">
    <source>
        <dbReference type="Proteomes" id="UP001148185"/>
    </source>
</evidence>
<dbReference type="InterPro" id="IPR014017">
    <property type="entry name" value="DNA_helicase_UvrD-like_C"/>
</dbReference>
<evidence type="ECO:0000256" key="3">
    <source>
        <dbReference type="ARBA" id="ARBA00022806"/>
    </source>
</evidence>
<comment type="caution">
    <text evidence="6">The sequence shown here is derived from an EMBL/GenBank/DDBJ whole genome shotgun (WGS) entry which is preliminary data.</text>
</comment>
<accession>A0A9X4HFZ1</accession>
<dbReference type="Gene3D" id="3.40.50.300">
    <property type="entry name" value="P-loop containing nucleotide triphosphate hydrolases"/>
    <property type="match status" value="2"/>
</dbReference>
<dbReference type="RefSeq" id="WP_273878467.1">
    <property type="nucleotide sequence ID" value="NZ_JAMDHA010000059.1"/>
</dbReference>
<protein>
    <submittedName>
        <fullName evidence="6">ATP-binding domain-containing protein</fullName>
    </submittedName>
</protein>
<keyword evidence="1" id="KW-0547">Nucleotide-binding</keyword>
<dbReference type="PANTHER" id="PTHR11070:SF30">
    <property type="entry name" value="F-BOX DNA HELICASE 1"/>
    <property type="match status" value="1"/>
</dbReference>
<keyword evidence="2" id="KW-0378">Hydrolase</keyword>